<sequence>MRYEINGIVGWGRSRGKLEVHAEEMSRETQDIPSMYTSPEALALITIGSVESINSRGSKMKSR</sequence>
<proteinExistence type="predicted"/>
<protein>
    <submittedName>
        <fullName evidence="1">Uncharacterized protein</fullName>
    </submittedName>
</protein>
<dbReference type="EMBL" id="FR746100">
    <property type="protein sequence ID" value="CCC41907.1"/>
    <property type="molecule type" value="Genomic_DNA"/>
</dbReference>
<dbReference type="GeneID" id="31020571"/>
<organism evidence="1 2">
    <name type="scientific">Haloquadratum walsbyi (strain DSM 16854 / JCM 12705 / C23)</name>
    <dbReference type="NCBI Taxonomy" id="768065"/>
    <lineage>
        <taxon>Archaea</taxon>
        <taxon>Methanobacteriati</taxon>
        <taxon>Methanobacteriota</taxon>
        <taxon>Stenosarchaea group</taxon>
        <taxon>Halobacteria</taxon>
        <taxon>Halobacteriales</taxon>
        <taxon>Haloferacaceae</taxon>
        <taxon>Haloquadratum</taxon>
    </lineage>
</organism>
<geneLocation type="plasmid" evidence="1 2">
    <name>PL100</name>
</geneLocation>
<dbReference type="AlphaFoldDB" id="G0LNA1"/>
<gene>
    <name evidence="1" type="ordered locus">Hqrw_5031</name>
</gene>
<evidence type="ECO:0000313" key="2">
    <source>
        <dbReference type="Proteomes" id="UP000007954"/>
    </source>
</evidence>
<name>G0LNA1_HALWC</name>
<accession>G0LNA1</accession>
<dbReference type="KEGG" id="hwc:Hqrw_5031"/>
<dbReference type="Proteomes" id="UP000007954">
    <property type="component" value="Plasmid PL100"/>
</dbReference>
<reference evidence="1 2" key="1">
    <citation type="journal article" date="2011" name="PLoS ONE">
        <title>Haloquadratum walsbyi: limited diversity in a global pond.</title>
        <authorList>
            <person name="Dyall-Smith M."/>
            <person name="Pfeiffer F."/>
            <person name="Klee K."/>
            <person name="Palm P."/>
            <person name="Gross K."/>
            <person name="Schuster S.C."/>
            <person name="Rampp M."/>
            <person name="Oesterhelt D."/>
        </authorList>
    </citation>
    <scope>NUCLEOTIDE SEQUENCE [LARGE SCALE GENOMIC DNA]</scope>
    <source>
        <strain evidence="2">DSM 16854 / JCM 12705 / C23</strain>
        <plasmid evidence="2">Plasmid PL100</plasmid>
    </source>
</reference>
<dbReference type="RefSeq" id="WP_014554899.1">
    <property type="nucleotide sequence ID" value="NC_017457.1"/>
</dbReference>
<keyword evidence="1" id="KW-0614">Plasmid</keyword>
<evidence type="ECO:0000313" key="1">
    <source>
        <dbReference type="EMBL" id="CCC41907.1"/>
    </source>
</evidence>
<dbReference type="HOGENOM" id="CLU_2875039_0_0_2"/>